<organism evidence="10">
    <name type="scientific">Roseihalotalea indica</name>
    <dbReference type="NCBI Taxonomy" id="2867963"/>
    <lineage>
        <taxon>Bacteria</taxon>
        <taxon>Pseudomonadati</taxon>
        <taxon>Bacteroidota</taxon>
        <taxon>Cytophagia</taxon>
        <taxon>Cytophagales</taxon>
        <taxon>Catalimonadaceae</taxon>
        <taxon>Roseihalotalea</taxon>
    </lineage>
</organism>
<dbReference type="CDD" id="cd02135">
    <property type="entry name" value="YdjA-like"/>
    <property type="match status" value="1"/>
</dbReference>
<protein>
    <recommendedName>
        <fullName evidence="7">Putative NAD(P)H nitroreductase</fullName>
        <ecNumber evidence="7">1.-.-.-</ecNumber>
    </recommendedName>
</protein>
<dbReference type="InterPro" id="IPR026021">
    <property type="entry name" value="YdjA-like"/>
</dbReference>
<keyword evidence="3 7" id="KW-0288">FMN</keyword>
<comment type="cofactor">
    <cofactor evidence="8">
        <name>FMN</name>
        <dbReference type="ChEBI" id="CHEBI:58210"/>
    </cofactor>
    <text evidence="8">Binds 1 FMN per subunit.</text>
</comment>
<dbReference type="PIRSF" id="PIRSF000232">
    <property type="entry name" value="YdjA"/>
    <property type="match status" value="1"/>
</dbReference>
<dbReference type="GO" id="GO:0016491">
    <property type="term" value="F:oxidoreductase activity"/>
    <property type="evidence" value="ECO:0007669"/>
    <property type="project" value="UniProtKB-UniRule"/>
</dbReference>
<evidence type="ECO:0000256" key="8">
    <source>
        <dbReference type="PIRSR" id="PIRSR000232-1"/>
    </source>
</evidence>
<dbReference type="AlphaFoldDB" id="A0AA49GQB2"/>
<keyword evidence="4 7" id="KW-0521">NADP</keyword>
<evidence type="ECO:0000256" key="7">
    <source>
        <dbReference type="PIRNR" id="PIRNR000232"/>
    </source>
</evidence>
<reference evidence="10" key="1">
    <citation type="journal article" date="2023" name="Comput. Struct. Biotechnol. J.">
        <title>Discovery of a novel marine Bacteroidetes with a rich repertoire of carbohydrate-active enzymes.</title>
        <authorList>
            <person name="Chen B."/>
            <person name="Liu G."/>
            <person name="Chen Q."/>
            <person name="Wang H."/>
            <person name="Liu L."/>
            <person name="Tang K."/>
        </authorList>
    </citation>
    <scope>NUCLEOTIDE SEQUENCE</scope>
    <source>
        <strain evidence="10">TK19036</strain>
    </source>
</reference>
<name>A0AA49GQB2_9BACT</name>
<dbReference type="PANTHER" id="PTHR43821:SF1">
    <property type="entry name" value="NAD(P)H NITROREDUCTASE YDJA-RELATED"/>
    <property type="match status" value="1"/>
</dbReference>
<dbReference type="InterPro" id="IPR000415">
    <property type="entry name" value="Nitroreductase-like"/>
</dbReference>
<dbReference type="EMBL" id="CP120682">
    <property type="protein sequence ID" value="WKN38992.1"/>
    <property type="molecule type" value="Genomic_DNA"/>
</dbReference>
<evidence type="ECO:0000256" key="5">
    <source>
        <dbReference type="ARBA" id="ARBA00023002"/>
    </source>
</evidence>
<feature type="domain" description="Nitroreductase" evidence="9">
    <location>
        <begin position="15"/>
        <end position="176"/>
    </location>
</feature>
<feature type="binding site" description="in other chain" evidence="8">
    <location>
        <begin position="18"/>
        <end position="20"/>
    </location>
    <ligand>
        <name>FMN</name>
        <dbReference type="ChEBI" id="CHEBI:58210"/>
        <note>ligand shared between dimeric partners</note>
    </ligand>
</feature>
<comment type="similarity">
    <text evidence="1 7">Belongs to the nitroreductase family.</text>
</comment>
<sequence length="200" mass="22789">MMTMNITPEQATELIQNRRSIYPAVYSDVPVDDSIIEAMLENANWAPTHRLTQPWRFLVFSGAGLQKFADFQAELYEQVTQAKGTFEQKQYDKLKQKPLLCSHIIAIGMKRDPRESVPEIEEVMATACAVQNMYLTAAAHRIGCYWGTGGVTYMEEAKPFFGLAPEDKLLGFFYVGTPKTDKWPTSKRGPIEEKVDWVRE</sequence>
<evidence type="ECO:0000256" key="6">
    <source>
        <dbReference type="ARBA" id="ARBA00023027"/>
    </source>
</evidence>
<evidence type="ECO:0000259" key="9">
    <source>
        <dbReference type="Pfam" id="PF00881"/>
    </source>
</evidence>
<dbReference type="EC" id="1.-.-.-" evidence="7"/>
<dbReference type="Pfam" id="PF00881">
    <property type="entry name" value="Nitroreductase"/>
    <property type="match status" value="1"/>
</dbReference>
<reference evidence="10" key="2">
    <citation type="journal article" date="2024" name="Antonie Van Leeuwenhoek">
        <title>Roseihalotalea indica gen. nov., sp. nov., a halophilic Bacteroidetes from mesopelagic Southwest Indian Ocean with higher carbohydrate metabolic potential.</title>
        <authorList>
            <person name="Chen B."/>
            <person name="Zhang M."/>
            <person name="Lin D."/>
            <person name="Ye J."/>
            <person name="Tang K."/>
        </authorList>
    </citation>
    <scope>NUCLEOTIDE SEQUENCE</scope>
    <source>
        <strain evidence="10">TK19036</strain>
    </source>
</reference>
<accession>A0AA49GQB2</accession>
<dbReference type="Gene3D" id="3.40.109.10">
    <property type="entry name" value="NADH Oxidase"/>
    <property type="match status" value="1"/>
</dbReference>
<dbReference type="InterPro" id="IPR029479">
    <property type="entry name" value="Nitroreductase"/>
</dbReference>
<evidence type="ECO:0000256" key="3">
    <source>
        <dbReference type="ARBA" id="ARBA00022643"/>
    </source>
</evidence>
<evidence type="ECO:0000256" key="2">
    <source>
        <dbReference type="ARBA" id="ARBA00022630"/>
    </source>
</evidence>
<gene>
    <name evidence="10" type="ORF">K4G66_09790</name>
</gene>
<feature type="binding site" description="in other chain" evidence="8">
    <location>
        <begin position="146"/>
        <end position="148"/>
    </location>
    <ligand>
        <name>FMN</name>
        <dbReference type="ChEBI" id="CHEBI:58210"/>
        <note>ligand shared between dimeric partners</note>
    </ligand>
</feature>
<proteinExistence type="inferred from homology"/>
<feature type="binding site" evidence="8">
    <location>
        <position position="49"/>
    </location>
    <ligand>
        <name>FMN</name>
        <dbReference type="ChEBI" id="CHEBI:58210"/>
        <note>ligand shared between dimeric partners</note>
    </ligand>
</feature>
<evidence type="ECO:0000313" key="10">
    <source>
        <dbReference type="EMBL" id="WKN38992.1"/>
    </source>
</evidence>
<evidence type="ECO:0000256" key="4">
    <source>
        <dbReference type="ARBA" id="ARBA00022857"/>
    </source>
</evidence>
<keyword evidence="5 7" id="KW-0560">Oxidoreductase</keyword>
<evidence type="ECO:0000256" key="1">
    <source>
        <dbReference type="ARBA" id="ARBA00007118"/>
    </source>
</evidence>
<dbReference type="InterPro" id="IPR052530">
    <property type="entry name" value="NAD(P)H_nitroreductase"/>
</dbReference>
<keyword evidence="2 7" id="KW-0285">Flavoprotein</keyword>
<keyword evidence="6 7" id="KW-0520">NAD</keyword>
<dbReference type="SUPFAM" id="SSF55469">
    <property type="entry name" value="FMN-dependent nitroreductase-like"/>
    <property type="match status" value="1"/>
</dbReference>
<dbReference type="PANTHER" id="PTHR43821">
    <property type="entry name" value="NAD(P)H NITROREDUCTASE YDJA-RELATED"/>
    <property type="match status" value="1"/>
</dbReference>